<evidence type="ECO:0000313" key="3">
    <source>
        <dbReference type="Proteomes" id="UP000008710"/>
    </source>
</evidence>
<proteinExistence type="predicted"/>
<dbReference type="AlphaFoldDB" id="Q0SIW9"/>
<gene>
    <name evidence="2" type="ordered locus">RHA1_ro00682</name>
</gene>
<dbReference type="EMBL" id="CP000431">
    <property type="protein sequence ID" value="ABG92517.1"/>
    <property type="molecule type" value="Genomic_DNA"/>
</dbReference>
<sequence length="101" mass="10722">MHGRRLLAADIQLTLELLRVVAYPSGLAHLTLTATGCPAERARHETRPLTDPAEPSAHWSYLDVWAGTDDLAVADTRASTAPIGRTGPRGHAVTGPSRCTG</sequence>
<evidence type="ECO:0000256" key="1">
    <source>
        <dbReference type="SAM" id="MobiDB-lite"/>
    </source>
</evidence>
<dbReference type="KEGG" id="rha:RHA1_ro00682"/>
<dbReference type="Proteomes" id="UP000008710">
    <property type="component" value="Chromosome"/>
</dbReference>
<dbReference type="HOGENOM" id="CLU_2289457_0_0_11"/>
<name>Q0SIW9_RHOJR</name>
<protein>
    <submittedName>
        <fullName evidence="2">Uncharacterized protein</fullName>
    </submittedName>
</protein>
<accession>Q0SIW9</accession>
<evidence type="ECO:0000313" key="2">
    <source>
        <dbReference type="EMBL" id="ABG92517.1"/>
    </source>
</evidence>
<organism evidence="2 3">
    <name type="scientific">Rhodococcus jostii (strain RHA1)</name>
    <dbReference type="NCBI Taxonomy" id="101510"/>
    <lineage>
        <taxon>Bacteria</taxon>
        <taxon>Bacillati</taxon>
        <taxon>Actinomycetota</taxon>
        <taxon>Actinomycetes</taxon>
        <taxon>Mycobacteriales</taxon>
        <taxon>Nocardiaceae</taxon>
        <taxon>Rhodococcus</taxon>
    </lineage>
</organism>
<feature type="region of interest" description="Disordered" evidence="1">
    <location>
        <begin position="79"/>
        <end position="101"/>
    </location>
</feature>
<reference evidence="3" key="1">
    <citation type="journal article" date="2006" name="Proc. Natl. Acad. Sci. U.S.A.">
        <title>The complete genome of Rhodococcus sp. RHA1 provides insights into a catabolic powerhouse.</title>
        <authorList>
            <person name="McLeod M.P."/>
            <person name="Warren R.L."/>
            <person name="Hsiao W.W.L."/>
            <person name="Araki N."/>
            <person name="Myhre M."/>
            <person name="Fernandes C."/>
            <person name="Miyazawa D."/>
            <person name="Wong W."/>
            <person name="Lillquist A.L."/>
            <person name="Wang D."/>
            <person name="Dosanjh M."/>
            <person name="Hara H."/>
            <person name="Petrescu A."/>
            <person name="Morin R.D."/>
            <person name="Yang G."/>
            <person name="Stott J.M."/>
            <person name="Schein J.E."/>
            <person name="Shin H."/>
            <person name="Smailus D."/>
            <person name="Siddiqui A.S."/>
            <person name="Marra M.A."/>
            <person name="Jones S.J.M."/>
            <person name="Holt R."/>
            <person name="Brinkman F.S.L."/>
            <person name="Miyauchi K."/>
            <person name="Fukuda M."/>
            <person name="Davies J.E."/>
            <person name="Mohn W.W."/>
            <person name="Eltis L.D."/>
        </authorList>
    </citation>
    <scope>NUCLEOTIDE SEQUENCE [LARGE SCALE GENOMIC DNA]</scope>
    <source>
        <strain evidence="3">RHA1</strain>
    </source>
</reference>
<dbReference type="OrthoDB" id="4461988at2"/>